<protein>
    <submittedName>
        <fullName evidence="1">Uncharacterized protein</fullName>
    </submittedName>
</protein>
<reference evidence="2" key="1">
    <citation type="journal article" date="2019" name="Int. J. Syst. Evol. Microbiol.">
        <title>The Global Catalogue of Microorganisms (GCM) 10K type strain sequencing project: providing services to taxonomists for standard genome sequencing and annotation.</title>
        <authorList>
            <consortium name="The Broad Institute Genomics Platform"/>
            <consortium name="The Broad Institute Genome Sequencing Center for Infectious Disease"/>
            <person name="Wu L."/>
            <person name="Ma J."/>
        </authorList>
    </citation>
    <scope>NUCLEOTIDE SEQUENCE [LARGE SCALE GENOMIC DNA]</scope>
    <source>
        <strain evidence="2">JCM 16702</strain>
    </source>
</reference>
<proteinExistence type="predicted"/>
<gene>
    <name evidence="1" type="ORF">GCM10022214_47790</name>
</gene>
<evidence type="ECO:0000313" key="2">
    <source>
        <dbReference type="Proteomes" id="UP001500683"/>
    </source>
</evidence>
<name>A0ABP7W7C2_9ACTN</name>
<dbReference type="RefSeq" id="WP_344951526.1">
    <property type="nucleotide sequence ID" value="NZ_BAAAZG010000035.1"/>
</dbReference>
<organism evidence="1 2">
    <name type="scientific">Actinomadura miaoliensis</name>
    <dbReference type="NCBI Taxonomy" id="430685"/>
    <lineage>
        <taxon>Bacteria</taxon>
        <taxon>Bacillati</taxon>
        <taxon>Actinomycetota</taxon>
        <taxon>Actinomycetes</taxon>
        <taxon>Streptosporangiales</taxon>
        <taxon>Thermomonosporaceae</taxon>
        <taxon>Actinomadura</taxon>
    </lineage>
</organism>
<dbReference type="EMBL" id="BAAAZG010000035">
    <property type="protein sequence ID" value="GAA4082864.1"/>
    <property type="molecule type" value="Genomic_DNA"/>
</dbReference>
<comment type="caution">
    <text evidence="1">The sequence shown here is derived from an EMBL/GenBank/DDBJ whole genome shotgun (WGS) entry which is preliminary data.</text>
</comment>
<keyword evidence="2" id="KW-1185">Reference proteome</keyword>
<dbReference type="Proteomes" id="UP001500683">
    <property type="component" value="Unassembled WGS sequence"/>
</dbReference>
<sequence>MTTTTGPGQAAQNAARRRGITLPPEAANEIAAAVLDHSDGLDFASQRIDRHQWSNPDTRENLRRKLRRDLALQLADGGVVAAGPFTENLTYLKGWMPGGDRQEVPAHLAENGDAPWDYVEVKVSVPIRTFE</sequence>
<evidence type="ECO:0000313" key="1">
    <source>
        <dbReference type="EMBL" id="GAA4082864.1"/>
    </source>
</evidence>
<accession>A0ABP7W7C2</accession>